<feature type="compositionally biased region" description="Low complexity" evidence="3">
    <location>
        <begin position="385"/>
        <end position="406"/>
    </location>
</feature>
<dbReference type="Pfam" id="PF17963">
    <property type="entry name" value="Big_9"/>
    <property type="match status" value="2"/>
</dbReference>
<dbReference type="STRING" id="479431.Namu_4818"/>
<accession>C8X8Z5</accession>
<dbReference type="GO" id="GO:0016798">
    <property type="term" value="F:hydrolase activity, acting on glycosyl bonds"/>
    <property type="evidence" value="ECO:0007669"/>
    <property type="project" value="UniProtKB-KW"/>
</dbReference>
<sequence precursor="true">MGNGPRPRRRTTPIRRSPLGIAWAAVCCVALVAGVIVAWQRPGFAQVPPEPVDSTVWVLKNQGQAYVGRINTGIGELDSAAALRGESQVLQDSTGRPADEVVVVDPDKHELQVLDTATVTFGARAAIPNDAQVALRGGTIAVTDRVDGRLWVGFAQDLGTVDAETVDPAATVGPQTVLAVSPGGTAFATRPGADGIVAVTPGADPTTLDLGEGPLSLGRPGDAPVAAAGDIQLTTVGETPVVLDLADSALRVPGRRIALPEIPGAVLQEAGPASGEVLIASGAGLLAVDLTSGAVRTLAAADGVPVAPVTVSGCRYAAWVGRGALAPITALAACGDQANPVTVAGPVTAGALTLRARGAAVVLTDAASGRSWIASDGFRPVDNWSDVTPDGPVDTTVTVEEPTSSDELPRLPPDCTAVPVGAPRVADDRFGVRAGRSTVLRVLDNDPSVDCTTVVIDAVTPLPAELGSVAVVGNGTALQVTVAGPATALPPIQYEVSNGVGDRASASVSIAVVPAGETAPAERVRRSAVPAEVDGTVSYNVLDDMVSPTGDDLFLVSAATGGADVVSFRPDGTITYRNTGSGVGTDVPVEFVVSDGVEQATGTLTVSVGPGGSSMPVVYPAFGRTVVGRPAVVDLRRSVVSGSTEPLVISAVQPEGAAAAATARLDPRTGTVSVTAAEPGSYYFTFEAAAGGRGTTGVLRVDVAAADGAQAAVVPMLDVAYLPADGETVIDPTANDTDPQGRGLAVQQVVEADPTGSTPVTAAVVDLHLVRIGGSRPLRAPVELAYTVFDGTDSPTGLIRVVPVPTPRIVPPPLTAPVQATVRAGDAVTIPVTRFTTSQDGTPVTVTVDQAQVDALPGRVLVTPDAIRYLAPADAPAGQISFGYLASSGSAQAGQPAQSAGTVTITVTAGEQENRPPDAPPPVTARVFAGGAITVTIPVAGVDPDGDWVTLQSIEQPEAPLGDLRVAGPDTLSYTAFGTPGVDRLTYVAADPSGATVTGEVTVLVVTPSVAARPPVAPDLAASLRPGTSIRIDPLASVVDPGGQPVALADPAFTATAGLDVQVDEGGLILTAPAEPTVGTVRYTVVNAKGLTASGSVRVTVSPDAPMLEPVARDAFVQPGDLTADPLTGDAFVEVDLTGSVVNRSGRGSELTVSVDPVSAAAATLVDPRTIRVGVSTVRQVIAYQVTDASGGRAGAFIVVPPRNQLYGPQLRSGVGPVELDAGRSVEVAIEDYVVVGGTGQDAVTIAADPAPRVTQGTVVRSSPSTLTLTAPSDAGGSAAVYVPIAVGAGPPVVLGIPVRITPRLVPPPRLDSADLAVEAGTSAALDLRPLTTTYDERQAAGISYAIGTAPAGVDARLQGGVITVTAAADTPRGTRIELPVGVSDGDGKEGKATLTVTVTGSTKPLPTVVDQQVGQAGGGVEIAVDLLTGSLDPVGLGLSITGVRVVDGAAGVATGPTVSGGTVTLTPAAGFVGEIVVAADVLDGTRDPDRQVTATLRVQIQDRPSAPGVPAAVPGTVTARSVQLQWAPSAANGSPVQSYTVSGGGITQDCPGSDSTCVIGGLTPGQAFVFVVSATNAVGRSDPSAASAVIVPDTTPVTPAAPSVEYRARGQVAVGFAVPTGDFTPVTAMALQVLQGDQVVQVIEPATSPTVLSGLDSAAVYRFQVRASNQQGASDWSAPSGAIIPSGVPGAPTALTAQFVYDAGRRGVQVSWAPPADDGGEAVQSYRLLVGDQVAATGGADWLTAFVPVTGNDPVTVAVVAQNPRGDSPPAGPATVAPFARPAAVTGLTLTPGDSSLTASWSPADSPGRPITDYQYRVDGGSWTGAGPSTSATIGSLANGTDYTVEVRACNGESGFGEDVRCGPAGDPVTGRPFGSLSDPTVVVAPTEKWGRSMSVTWTFPGGNGRPVLSQSVQITGAATDSPAVSGLTGSWRRDLDYGSSITVTVRYCVATGGGQDCRQASASGSTATAFVVATQSLAPLPGTCAADEPYPGEWRLEADCDPAHWVPAPAPASLLCVRSGPAYPEFPAGNPAPIPFKTLNQWYLATDGKWYRQPVLTNPDSKIPSCN</sequence>
<feature type="domain" description="Fibronectin type-III" evidence="5">
    <location>
        <begin position="1507"/>
        <end position="1595"/>
    </location>
</feature>
<dbReference type="Proteomes" id="UP000002218">
    <property type="component" value="Chromosome"/>
</dbReference>
<dbReference type="OrthoDB" id="5241356at2"/>
<dbReference type="SUPFAM" id="SSF49265">
    <property type="entry name" value="Fibronectin type III"/>
    <property type="match status" value="2"/>
</dbReference>
<keyword evidence="4" id="KW-1133">Transmembrane helix</keyword>
<dbReference type="RefSeq" id="WP_015749904.1">
    <property type="nucleotide sequence ID" value="NC_013235.1"/>
</dbReference>
<reference evidence="6 7" key="2">
    <citation type="journal article" date="2010" name="Stand. Genomic Sci.">
        <title>Complete genome sequence of Nakamurella multipartita type strain (Y-104).</title>
        <authorList>
            <person name="Tice H."/>
            <person name="Mayilraj S."/>
            <person name="Sims D."/>
            <person name="Lapidus A."/>
            <person name="Nolan M."/>
            <person name="Lucas S."/>
            <person name="Glavina Del Rio T."/>
            <person name="Copeland A."/>
            <person name="Cheng J.F."/>
            <person name="Meincke L."/>
            <person name="Bruce D."/>
            <person name="Goodwin L."/>
            <person name="Pitluck S."/>
            <person name="Ivanova N."/>
            <person name="Mavromatis K."/>
            <person name="Ovchinnikova G."/>
            <person name="Pati A."/>
            <person name="Chen A."/>
            <person name="Palaniappan K."/>
            <person name="Land M."/>
            <person name="Hauser L."/>
            <person name="Chang Y.J."/>
            <person name="Jeffries C.D."/>
            <person name="Detter J.C."/>
            <person name="Brettin T."/>
            <person name="Rohde M."/>
            <person name="Goker M."/>
            <person name="Bristow J."/>
            <person name="Eisen J.A."/>
            <person name="Markowitz V."/>
            <person name="Hugenholtz P."/>
            <person name="Kyrpides N.C."/>
            <person name="Klenk H.P."/>
            <person name="Chen F."/>
        </authorList>
    </citation>
    <scope>NUCLEOTIDE SEQUENCE [LARGE SCALE GENOMIC DNA]</scope>
    <source>
        <strain evidence="7">ATCC 700099 / DSM 44233 / CIP 104796 / JCM 9543 / NBRC 105858 / Y-104</strain>
    </source>
</reference>
<keyword evidence="7" id="KW-1185">Reference proteome</keyword>
<dbReference type="SMART" id="SM00060">
    <property type="entry name" value="FN3"/>
    <property type="match status" value="4"/>
</dbReference>
<feature type="region of interest" description="Disordered" evidence="3">
    <location>
        <begin position="384"/>
        <end position="415"/>
    </location>
</feature>
<evidence type="ECO:0000313" key="6">
    <source>
        <dbReference type="EMBL" id="ACV81093.1"/>
    </source>
</evidence>
<evidence type="ECO:0000256" key="4">
    <source>
        <dbReference type="SAM" id="Phobius"/>
    </source>
</evidence>
<dbReference type="CDD" id="cd00063">
    <property type="entry name" value="FN3"/>
    <property type="match status" value="3"/>
</dbReference>
<keyword evidence="2" id="KW-0119">Carbohydrate metabolism</keyword>
<dbReference type="InterPro" id="IPR050713">
    <property type="entry name" value="RTP_Phos/Ushers"/>
</dbReference>
<dbReference type="InParanoid" id="C8X8Z5"/>
<dbReference type="PROSITE" id="PS50853">
    <property type="entry name" value="FN3"/>
    <property type="match status" value="3"/>
</dbReference>
<organism evidence="6 7">
    <name type="scientific">Nakamurella multipartita (strain ATCC 700099 / DSM 44233 / CIP 104796 / JCM 9543 / NBRC 105858 / Y-104)</name>
    <name type="common">Microsphaera multipartita</name>
    <dbReference type="NCBI Taxonomy" id="479431"/>
    <lineage>
        <taxon>Bacteria</taxon>
        <taxon>Bacillati</taxon>
        <taxon>Actinomycetota</taxon>
        <taxon>Actinomycetes</taxon>
        <taxon>Nakamurellales</taxon>
        <taxon>Nakamurellaceae</taxon>
        <taxon>Nakamurella</taxon>
    </lineage>
</organism>
<proteinExistence type="predicted"/>
<dbReference type="InterPro" id="IPR013783">
    <property type="entry name" value="Ig-like_fold"/>
</dbReference>
<dbReference type="GO" id="GO:0016020">
    <property type="term" value="C:membrane"/>
    <property type="evidence" value="ECO:0007669"/>
    <property type="project" value="UniProtKB-SubCell"/>
</dbReference>
<name>C8X8Z5_NAKMY</name>
<keyword evidence="4" id="KW-0472">Membrane</keyword>
<dbReference type="GO" id="GO:0000272">
    <property type="term" value="P:polysaccharide catabolic process"/>
    <property type="evidence" value="ECO:0007669"/>
    <property type="project" value="UniProtKB-KW"/>
</dbReference>
<dbReference type="PANTHER" id="PTHR46957:SF3">
    <property type="entry name" value="CYTOKINE RECEPTOR"/>
    <property type="match status" value="1"/>
</dbReference>
<keyword evidence="2" id="KW-0624">Polysaccharide degradation</keyword>
<evidence type="ECO:0000313" key="7">
    <source>
        <dbReference type="Proteomes" id="UP000002218"/>
    </source>
</evidence>
<dbReference type="Pfam" id="PF00041">
    <property type="entry name" value="fn3"/>
    <property type="match status" value="2"/>
</dbReference>
<dbReference type="HOGENOM" id="CLU_001730_0_0_11"/>
<dbReference type="EMBL" id="CP001737">
    <property type="protein sequence ID" value="ACV81093.1"/>
    <property type="molecule type" value="Genomic_DNA"/>
</dbReference>
<evidence type="ECO:0000256" key="3">
    <source>
        <dbReference type="SAM" id="MobiDB-lite"/>
    </source>
</evidence>
<protein>
    <submittedName>
        <fullName evidence="6">Fibronectin type III domain protein</fullName>
    </submittedName>
</protein>
<feature type="transmembrane region" description="Helical" evidence="4">
    <location>
        <begin position="21"/>
        <end position="39"/>
    </location>
</feature>
<dbReference type="PANTHER" id="PTHR46957">
    <property type="entry name" value="CYTOKINE RECEPTOR"/>
    <property type="match status" value="1"/>
</dbReference>
<feature type="domain" description="Fibronectin type-III" evidence="5">
    <location>
        <begin position="1599"/>
        <end position="1688"/>
    </location>
</feature>
<evidence type="ECO:0000256" key="2">
    <source>
        <dbReference type="ARBA" id="ARBA00023326"/>
    </source>
</evidence>
<evidence type="ECO:0000259" key="5">
    <source>
        <dbReference type="PROSITE" id="PS50853"/>
    </source>
</evidence>
<dbReference type="InterPro" id="IPR036116">
    <property type="entry name" value="FN3_sf"/>
</dbReference>
<keyword evidence="4" id="KW-0812">Transmembrane</keyword>
<dbReference type="InterPro" id="IPR003961">
    <property type="entry name" value="FN3_dom"/>
</dbReference>
<reference evidence="7" key="1">
    <citation type="submission" date="2009-09" db="EMBL/GenBank/DDBJ databases">
        <title>The complete genome of Nakamurella multipartita DSM 44233.</title>
        <authorList>
            <consortium name="US DOE Joint Genome Institute (JGI-PGF)"/>
            <person name="Lucas S."/>
            <person name="Copeland A."/>
            <person name="Lapidus A."/>
            <person name="Glavina del Rio T."/>
            <person name="Dalin E."/>
            <person name="Tice H."/>
            <person name="Bruce D."/>
            <person name="Goodwin L."/>
            <person name="Pitluck S."/>
            <person name="Kyrpides N."/>
            <person name="Mavromatis K."/>
            <person name="Ivanova N."/>
            <person name="Ovchinnikova G."/>
            <person name="Sims D."/>
            <person name="Meincke L."/>
            <person name="Brettin T."/>
            <person name="Detter J.C."/>
            <person name="Han C."/>
            <person name="Larimer F."/>
            <person name="Land M."/>
            <person name="Hauser L."/>
            <person name="Markowitz V."/>
            <person name="Cheng J.-F."/>
            <person name="Hugenholtz P."/>
            <person name="Woyke T."/>
            <person name="Wu D."/>
            <person name="Klenk H.-P."/>
            <person name="Eisen J.A."/>
        </authorList>
    </citation>
    <scope>NUCLEOTIDE SEQUENCE [LARGE SCALE GENOMIC DNA]</scope>
    <source>
        <strain evidence="7">ATCC 700099 / DSM 44233 / CIP 104796 / JCM 9543 / NBRC 105858 / Y-104</strain>
    </source>
</reference>
<dbReference type="eggNOG" id="COG5256">
    <property type="taxonomic scope" value="Bacteria"/>
</dbReference>
<evidence type="ECO:0000256" key="1">
    <source>
        <dbReference type="ARBA" id="ARBA00023295"/>
    </source>
</evidence>
<dbReference type="Gene3D" id="2.60.40.10">
    <property type="entry name" value="Immunoglobulins"/>
    <property type="match status" value="4"/>
</dbReference>
<dbReference type="KEGG" id="nml:Namu_4818"/>
<keyword evidence="1" id="KW-0378">Hydrolase</keyword>
<feature type="domain" description="Fibronectin type-III" evidence="5">
    <location>
        <begin position="1782"/>
        <end position="1880"/>
    </location>
</feature>
<gene>
    <name evidence="6" type="ordered locus">Namu_4818</name>
</gene>
<keyword evidence="1" id="KW-0326">Glycosidase</keyword>